<dbReference type="Proteomes" id="UP001185922">
    <property type="component" value="Unassembled WGS sequence"/>
</dbReference>
<dbReference type="Pfam" id="PF02585">
    <property type="entry name" value="PIG-L"/>
    <property type="match status" value="1"/>
</dbReference>
<name>A0AAE4UBU0_9ACTN</name>
<dbReference type="Gene3D" id="3.40.50.10320">
    <property type="entry name" value="LmbE-like"/>
    <property type="match status" value="1"/>
</dbReference>
<gene>
    <name evidence="2" type="ORF">R3P94_11855</name>
    <name evidence="3" type="ORF">R3Q15_18450</name>
</gene>
<reference evidence="3 4" key="1">
    <citation type="submission" date="2023-10" db="EMBL/GenBank/DDBJ databases">
        <title>Development of a sustainable strategy for remediation of hydrocarbon-contaminated territories based on the waste exchange concept.</title>
        <authorList>
            <person name="Krivoruchko A."/>
        </authorList>
    </citation>
    <scope>NUCLEOTIDE SEQUENCE</scope>
    <source>
        <strain evidence="2 4">IEGM 1266</strain>
        <strain evidence="3">IEGM 1279</strain>
    </source>
</reference>
<dbReference type="AlphaFoldDB" id="A0AAE4UBU0"/>
<evidence type="ECO:0000313" key="2">
    <source>
        <dbReference type="EMBL" id="MDV6308010.1"/>
    </source>
</evidence>
<accession>A0AAE4UBU0</accession>
<keyword evidence="1" id="KW-0862">Zinc</keyword>
<dbReference type="GO" id="GO:0016137">
    <property type="term" value="P:glycoside metabolic process"/>
    <property type="evidence" value="ECO:0007669"/>
    <property type="project" value="UniProtKB-ARBA"/>
</dbReference>
<proteinExistence type="predicted"/>
<dbReference type="RefSeq" id="WP_006434999.1">
    <property type="nucleotide sequence ID" value="NZ_CP091855.1"/>
</dbReference>
<keyword evidence="4" id="KW-1185">Reference proteome</keyword>
<dbReference type="GO" id="GO:0016811">
    <property type="term" value="F:hydrolase activity, acting on carbon-nitrogen (but not peptide) bonds, in linear amides"/>
    <property type="evidence" value="ECO:0007669"/>
    <property type="project" value="TreeGrafter"/>
</dbReference>
<dbReference type="PANTHER" id="PTHR12993">
    <property type="entry name" value="N-ACETYLGLUCOSAMINYL-PHOSPHATIDYLINOSITOL DE-N-ACETYLASE-RELATED"/>
    <property type="match status" value="1"/>
</dbReference>
<evidence type="ECO:0000313" key="3">
    <source>
        <dbReference type="EMBL" id="MDV6313847.1"/>
    </source>
</evidence>
<dbReference type="InterPro" id="IPR003737">
    <property type="entry name" value="GlcNAc_PI_deacetylase-related"/>
</dbReference>
<evidence type="ECO:0000313" key="5">
    <source>
        <dbReference type="Proteomes" id="UP001185922"/>
    </source>
</evidence>
<organism evidence="3 5">
    <name type="scientific">Gordonia amicalis</name>
    <dbReference type="NCBI Taxonomy" id="89053"/>
    <lineage>
        <taxon>Bacteria</taxon>
        <taxon>Bacillati</taxon>
        <taxon>Actinomycetota</taxon>
        <taxon>Actinomycetes</taxon>
        <taxon>Mycobacteriales</taxon>
        <taxon>Gordoniaceae</taxon>
        <taxon>Gordonia</taxon>
    </lineage>
</organism>
<dbReference type="EMBL" id="JAWLKI010000011">
    <property type="protein sequence ID" value="MDV6308010.1"/>
    <property type="molecule type" value="Genomic_DNA"/>
</dbReference>
<protein>
    <submittedName>
        <fullName evidence="3">PIG-L deacetylase family protein</fullName>
    </submittedName>
</protein>
<comment type="caution">
    <text evidence="3">The sequence shown here is derived from an EMBL/GenBank/DDBJ whole genome shotgun (WGS) entry which is preliminary data.</text>
</comment>
<dbReference type="Proteomes" id="UP001185779">
    <property type="component" value="Unassembled WGS sequence"/>
</dbReference>
<dbReference type="EMBL" id="JAWLKH010000023">
    <property type="protein sequence ID" value="MDV6313847.1"/>
    <property type="molecule type" value="Genomic_DNA"/>
</dbReference>
<evidence type="ECO:0000256" key="1">
    <source>
        <dbReference type="ARBA" id="ARBA00022833"/>
    </source>
</evidence>
<dbReference type="PANTHER" id="PTHR12993:SF11">
    <property type="entry name" value="N-ACETYLGLUCOSAMINYL-PHOSPHATIDYLINOSITOL DE-N-ACETYLASE"/>
    <property type="match status" value="1"/>
</dbReference>
<evidence type="ECO:0000313" key="4">
    <source>
        <dbReference type="Proteomes" id="UP001185779"/>
    </source>
</evidence>
<dbReference type="GeneID" id="77170953"/>
<dbReference type="SUPFAM" id="SSF102588">
    <property type="entry name" value="LmbE-like"/>
    <property type="match status" value="1"/>
</dbReference>
<dbReference type="InterPro" id="IPR024078">
    <property type="entry name" value="LmbE-like_dom_sf"/>
</dbReference>
<sequence>MLDDVAGRGPALAVLAHPDDESFGLGAVLAALTAAGTVVRVVCLTYGEASTLGAVADLATVRRDELTAAAERLGVSDIVLHDFPDGHLREIAPAALDEVVQDNLGDAATLVVFEPGGVTGHPDHQAATATAHRVADRHQLMVLEWGVAPAVAAKLNAEFDTTFVALDGDGTVDIAVDRAIQRAAINCHESQASNNSVLARRLELEGNDERIRLRPPARSADTTA</sequence>